<sequence>MPSTGSPVEPPADSGPAAGAPWAVGTVEEVFAAAGWEPGRRHVAMAEEWADALSAHRSPQGHPHSLFPAAFETWAELGSLILRPTGPGLHHAPSTVVVDPLLGLHWARTLDDLGQALGTRLCPLGQELGGTALISLDQEGRLYCVDHTGDWYLGPDVISGLTTLLTGRSPQRLEAPEED</sequence>
<organism evidence="2 3">
    <name type="scientific">Streptomyces hoynatensis</name>
    <dbReference type="NCBI Taxonomy" id="1141874"/>
    <lineage>
        <taxon>Bacteria</taxon>
        <taxon>Bacillati</taxon>
        <taxon>Actinomycetota</taxon>
        <taxon>Actinomycetes</taxon>
        <taxon>Kitasatosporales</taxon>
        <taxon>Streptomycetaceae</taxon>
        <taxon>Streptomyces</taxon>
    </lineage>
</organism>
<reference evidence="2 3" key="1">
    <citation type="journal article" date="2014" name="Int. J. Syst. Evol. Microbiol.">
        <title>Streptomyces hoynatensis sp. nov., isolated from deep marine sediment.</title>
        <authorList>
            <person name="Veyisoglu A."/>
            <person name="Sahin N."/>
        </authorList>
    </citation>
    <scope>NUCLEOTIDE SEQUENCE [LARGE SCALE GENOMIC DNA]</scope>
    <source>
        <strain evidence="2 3">KCTC 29097</strain>
    </source>
</reference>
<dbReference type="AlphaFoldDB" id="A0A3A9YP94"/>
<dbReference type="EMBL" id="RBAL01000022">
    <property type="protein sequence ID" value="RKN37802.1"/>
    <property type="molecule type" value="Genomic_DNA"/>
</dbReference>
<feature type="compositionally biased region" description="Low complexity" evidence="1">
    <location>
        <begin position="11"/>
        <end position="20"/>
    </location>
</feature>
<gene>
    <name evidence="2" type="ORF">D7294_26610</name>
</gene>
<protein>
    <submittedName>
        <fullName evidence="2">SUKH-3 domain containing protein</fullName>
    </submittedName>
</protein>
<accession>A0A3A9YP94</accession>
<evidence type="ECO:0000256" key="1">
    <source>
        <dbReference type="SAM" id="MobiDB-lite"/>
    </source>
</evidence>
<keyword evidence="3" id="KW-1185">Reference proteome</keyword>
<dbReference type="Proteomes" id="UP000272474">
    <property type="component" value="Unassembled WGS sequence"/>
</dbReference>
<dbReference type="InterPro" id="IPR025850">
    <property type="entry name" value="SUKH-3"/>
</dbReference>
<feature type="region of interest" description="Disordered" evidence="1">
    <location>
        <begin position="1"/>
        <end position="20"/>
    </location>
</feature>
<evidence type="ECO:0000313" key="3">
    <source>
        <dbReference type="Proteomes" id="UP000272474"/>
    </source>
</evidence>
<comment type="caution">
    <text evidence="2">The sequence shown here is derived from an EMBL/GenBank/DDBJ whole genome shotgun (WGS) entry which is preliminary data.</text>
</comment>
<dbReference type="Pfam" id="PF14433">
    <property type="entry name" value="SUKH-3"/>
    <property type="match status" value="1"/>
</dbReference>
<proteinExistence type="predicted"/>
<evidence type="ECO:0000313" key="2">
    <source>
        <dbReference type="EMBL" id="RKN37802.1"/>
    </source>
</evidence>
<name>A0A3A9YP94_9ACTN</name>